<reference evidence="6 7" key="1">
    <citation type="submission" date="2019-03" db="EMBL/GenBank/DDBJ databases">
        <authorList>
            <person name="Che Y."/>
            <person name="Zhou L."/>
        </authorList>
    </citation>
    <scope>NUCLEOTIDE SEQUENCE [LARGE SCALE GENOMIC DNA]</scope>
    <source>
        <strain evidence="6 7">AIFJ1607</strain>
    </source>
</reference>
<proteinExistence type="predicted"/>
<keyword evidence="4 6" id="KW-0067">ATP-binding</keyword>
<evidence type="ECO:0000259" key="5">
    <source>
        <dbReference type="PROSITE" id="PS50893"/>
    </source>
</evidence>
<dbReference type="GO" id="GO:0005524">
    <property type="term" value="F:ATP binding"/>
    <property type="evidence" value="ECO:0007669"/>
    <property type="project" value="UniProtKB-KW"/>
</dbReference>
<dbReference type="KEGG" id="aio:EXH44_05105"/>
<sequence>MKNIPILRFENISKFFGSHLAVNQLNLEIHPGEILALLGENGAGKSTLIKILAGIHKADGGTLYFHGHPIDSALSLQHAIAFIHQDLGLIEWFTIAENIALTLGFPRKFGLIDWKKVRSQAENVLAKVGLDLSVDTRIFDLTRTEKSLLAIARAITTNAEILVLDEPTASLPAQDVTHLFSLLHRLRQQGVSMIYVSHRLDEIKTISDRLLVMRDGSCVTQGKTCDYTIEQLTYAISGKKVQHQQIVEREKGKEILSLNHVCVDDIGPISFSLHQGEIISLTGLNGAGQEEIGRLLFGCKRLDQGYILHHQLLYQANSPEDAIRQGIGFVASDRTQESVIMSMNIQENLFLNPKSITEEKKLTSKYISQFDIRPTDATLPIHSLSGGNQQKVVLARWLHLNTPILILEDPTAGVDVGAKAEIYQLLNQAVNKGVAVLLISTDFEEVVQLSHQALVFRQGKICATLSGEQLSTSNLLLYATGDISSKNGKIEEKSYRL</sequence>
<evidence type="ECO:0000256" key="3">
    <source>
        <dbReference type="ARBA" id="ARBA00022741"/>
    </source>
</evidence>
<dbReference type="CDD" id="cd03215">
    <property type="entry name" value="ABC_Carb_Monos_II"/>
    <property type="match status" value="1"/>
</dbReference>
<dbReference type="CDD" id="cd03216">
    <property type="entry name" value="ABC_Carb_Monos_I"/>
    <property type="match status" value="1"/>
</dbReference>
<dbReference type="SUPFAM" id="SSF52540">
    <property type="entry name" value="P-loop containing nucleoside triphosphate hydrolases"/>
    <property type="match status" value="2"/>
</dbReference>
<gene>
    <name evidence="6" type="ORF">EXH44_05105</name>
</gene>
<protein>
    <submittedName>
        <fullName evidence="6">Sugar ABC transporter ATP-binding protein</fullName>
    </submittedName>
</protein>
<dbReference type="AlphaFoldDB" id="A0A4P7CJ64"/>
<evidence type="ECO:0000256" key="1">
    <source>
        <dbReference type="ARBA" id="ARBA00022448"/>
    </source>
</evidence>
<dbReference type="InterPro" id="IPR050107">
    <property type="entry name" value="ABC_carbohydrate_import_ATPase"/>
</dbReference>
<dbReference type="SMART" id="SM00382">
    <property type="entry name" value="AAA"/>
    <property type="match status" value="2"/>
</dbReference>
<evidence type="ECO:0000256" key="2">
    <source>
        <dbReference type="ARBA" id="ARBA00022737"/>
    </source>
</evidence>
<evidence type="ECO:0000313" key="6">
    <source>
        <dbReference type="EMBL" id="QBQ63652.1"/>
    </source>
</evidence>
<keyword evidence="2" id="KW-0677">Repeat</keyword>
<dbReference type="Pfam" id="PF00005">
    <property type="entry name" value="ABC_tran"/>
    <property type="match status" value="2"/>
</dbReference>
<feature type="domain" description="ABC transporter" evidence="5">
    <location>
        <begin position="241"/>
        <end position="483"/>
    </location>
</feature>
<keyword evidence="3" id="KW-0547">Nucleotide-binding</keyword>
<dbReference type="EMBL" id="CP038145">
    <property type="protein sequence ID" value="QBQ63652.1"/>
    <property type="molecule type" value="Genomic_DNA"/>
</dbReference>
<evidence type="ECO:0000256" key="4">
    <source>
        <dbReference type="ARBA" id="ARBA00022840"/>
    </source>
</evidence>
<feature type="domain" description="ABC transporter" evidence="5">
    <location>
        <begin position="7"/>
        <end position="240"/>
    </location>
</feature>
<dbReference type="Gene3D" id="3.40.50.300">
    <property type="entry name" value="P-loop containing nucleotide triphosphate hydrolases"/>
    <property type="match status" value="2"/>
</dbReference>
<dbReference type="Proteomes" id="UP000294444">
    <property type="component" value="Chromosome"/>
</dbReference>
<dbReference type="PANTHER" id="PTHR43790:SF9">
    <property type="entry name" value="GALACTOFURANOSE TRANSPORTER ATP-BINDING PROTEIN YTFR"/>
    <property type="match status" value="1"/>
</dbReference>
<name>A0A4P7CJ64_9PAST</name>
<dbReference type="InterPro" id="IPR017871">
    <property type="entry name" value="ABC_transporter-like_CS"/>
</dbReference>
<dbReference type="InterPro" id="IPR003439">
    <property type="entry name" value="ABC_transporter-like_ATP-bd"/>
</dbReference>
<keyword evidence="1" id="KW-0813">Transport</keyword>
<dbReference type="InterPro" id="IPR003593">
    <property type="entry name" value="AAA+_ATPase"/>
</dbReference>
<dbReference type="PROSITE" id="PS50893">
    <property type="entry name" value="ABC_TRANSPORTER_2"/>
    <property type="match status" value="2"/>
</dbReference>
<dbReference type="PROSITE" id="PS00211">
    <property type="entry name" value="ABC_TRANSPORTER_1"/>
    <property type="match status" value="1"/>
</dbReference>
<accession>A0A4P7CJ64</accession>
<dbReference type="PANTHER" id="PTHR43790">
    <property type="entry name" value="CARBOHYDRATE TRANSPORT ATP-BINDING PROTEIN MG119-RELATED"/>
    <property type="match status" value="1"/>
</dbReference>
<organism evidence="6 7">
    <name type="scientific">Actinobacillus indolicus</name>
    <dbReference type="NCBI Taxonomy" id="51049"/>
    <lineage>
        <taxon>Bacteria</taxon>
        <taxon>Pseudomonadati</taxon>
        <taxon>Pseudomonadota</taxon>
        <taxon>Gammaproteobacteria</taxon>
        <taxon>Pasteurellales</taxon>
        <taxon>Pasteurellaceae</taxon>
        <taxon>Actinobacillus</taxon>
    </lineage>
</organism>
<dbReference type="InterPro" id="IPR027417">
    <property type="entry name" value="P-loop_NTPase"/>
</dbReference>
<evidence type="ECO:0000313" key="7">
    <source>
        <dbReference type="Proteomes" id="UP000294444"/>
    </source>
</evidence>
<dbReference type="GO" id="GO:0016887">
    <property type="term" value="F:ATP hydrolysis activity"/>
    <property type="evidence" value="ECO:0007669"/>
    <property type="project" value="InterPro"/>
</dbReference>
<keyword evidence="7" id="KW-1185">Reference proteome</keyword>